<dbReference type="EC" id="1.20.99.1" evidence="2 3"/>
<dbReference type="SUPFAM" id="SSF52833">
    <property type="entry name" value="Thioredoxin-like"/>
    <property type="match status" value="1"/>
</dbReference>
<protein>
    <submittedName>
        <fullName evidence="3">Putative glutaredoxin-like protein</fullName>
    </submittedName>
    <submittedName>
        <fullName evidence="2">Similar to glutaredoxin-like protein</fullName>
        <ecNumber evidence="2 3">1.20.99.1</ecNumber>
    </submittedName>
</protein>
<evidence type="ECO:0000313" key="5">
    <source>
        <dbReference type="Proteomes" id="UP000221734"/>
    </source>
</evidence>
<feature type="domain" description="Glutaredoxin" evidence="1">
    <location>
        <begin position="8"/>
        <end position="68"/>
    </location>
</feature>
<dbReference type="CDD" id="cd02976">
    <property type="entry name" value="NrdH"/>
    <property type="match status" value="1"/>
</dbReference>
<dbReference type="InterPro" id="IPR036249">
    <property type="entry name" value="Thioredoxin-like_sf"/>
</dbReference>
<dbReference type="Proteomes" id="UP000501926">
    <property type="component" value="Chromosome"/>
</dbReference>
<dbReference type="Gene3D" id="3.40.30.10">
    <property type="entry name" value="Glutaredoxin"/>
    <property type="match status" value="1"/>
</dbReference>
<evidence type="ECO:0000313" key="4">
    <source>
        <dbReference type="EMBL" id="SOH04585.1"/>
    </source>
</evidence>
<dbReference type="OrthoDB" id="9795531at2"/>
<evidence type="ECO:0000313" key="6">
    <source>
        <dbReference type="Proteomes" id="UP000501926"/>
    </source>
</evidence>
<reference evidence="5" key="4">
    <citation type="submission" date="2017-10" db="EMBL/GenBank/DDBJ databases">
        <authorList>
            <person name="Frank J."/>
        </authorList>
    </citation>
    <scope>NUCLEOTIDE SEQUENCE [LARGE SCALE GENOMIC DNA]</scope>
</reference>
<evidence type="ECO:0000313" key="2">
    <source>
        <dbReference type="EMBL" id="CAJ71128.1"/>
    </source>
</evidence>
<dbReference type="RefSeq" id="WP_157820523.1">
    <property type="nucleotide sequence ID" value="NZ_CP049055.1"/>
</dbReference>
<dbReference type="Pfam" id="PF00462">
    <property type="entry name" value="Glutaredoxin"/>
    <property type="match status" value="1"/>
</dbReference>
<evidence type="ECO:0000313" key="3">
    <source>
        <dbReference type="EMBL" id="QII09444.1"/>
    </source>
</evidence>
<dbReference type="EMBL" id="CP049055">
    <property type="protein sequence ID" value="QII09444.1"/>
    <property type="molecule type" value="Genomic_DNA"/>
</dbReference>
<dbReference type="EMBL" id="LT934425">
    <property type="protein sequence ID" value="SOH04585.1"/>
    <property type="molecule type" value="Genomic_DNA"/>
</dbReference>
<dbReference type="PROSITE" id="PS51354">
    <property type="entry name" value="GLUTAREDOXIN_2"/>
    <property type="match status" value="1"/>
</dbReference>
<evidence type="ECO:0000259" key="1">
    <source>
        <dbReference type="Pfam" id="PF00462"/>
    </source>
</evidence>
<dbReference type="AlphaFoldDB" id="Q1PV82"/>
<dbReference type="KEGG" id="kst:KSMBR1_2088"/>
<dbReference type="EMBL" id="CT573073">
    <property type="protein sequence ID" value="CAJ71128.1"/>
    <property type="molecule type" value="Genomic_DNA"/>
</dbReference>
<dbReference type="InterPro" id="IPR002109">
    <property type="entry name" value="Glutaredoxin"/>
</dbReference>
<gene>
    <name evidence="2" type="primary">nrd</name>
    <name evidence="3" type="ORF">KsCSTR_00650</name>
    <name evidence="4" type="ORF">KSMBR1_2088</name>
    <name evidence="2" type="ORF">kustc0383</name>
</gene>
<reference evidence="3 6" key="5">
    <citation type="submission" date="2020-02" db="EMBL/GenBank/DDBJ databases">
        <title>Newly sequenced genome of strain CSTR1 showed variability in Candidatus Kuenenia stuttgartiensis genomes.</title>
        <authorList>
            <person name="Ding C."/>
            <person name="Adrian L."/>
        </authorList>
    </citation>
    <scope>NUCLEOTIDE SEQUENCE [LARGE SCALE GENOMIC DNA]</scope>
    <source>
        <strain evidence="3 6">CSTR1</strain>
    </source>
</reference>
<reference evidence="2" key="1">
    <citation type="journal article" date="2006" name="Nature">
        <title>Deciphering the evolution and metabolism of an anammox bacterium from a community genome.</title>
        <authorList>
            <person name="Strous M."/>
            <person name="Pelletier E."/>
            <person name="Mangenot S."/>
            <person name="Rattei T."/>
            <person name="Lehner A."/>
            <person name="Taylor M.W."/>
            <person name="Horn M."/>
            <person name="Daims H."/>
            <person name="Bartol-Mavel D."/>
            <person name="Wincker P."/>
            <person name="Barbe V."/>
            <person name="Fonknechten N."/>
            <person name="Vallenet D."/>
            <person name="Segurens B."/>
            <person name="Schenowitz-Truong C."/>
            <person name="Medigue C."/>
            <person name="Collingro A."/>
            <person name="Snel B."/>
            <person name="Dutilh B.E."/>
            <person name="OpDenCamp H.J.M."/>
            <person name="vanDerDrift C."/>
            <person name="Cirpus I."/>
            <person name="vanDePas-Schoonen K.T."/>
            <person name="Harhangi H.R."/>
            <person name="vanNiftrik L."/>
            <person name="Schmid M."/>
            <person name="Keltjens J."/>
            <person name="vanDeVossenberg J."/>
            <person name="Kartal B."/>
            <person name="Meier H."/>
            <person name="Frishman D."/>
            <person name="Huynen M.A."/>
            <person name="Mewes H."/>
            <person name="Weissenbach J."/>
            <person name="Jetten M.S.M."/>
            <person name="Wagner M."/>
            <person name="LePaslier D."/>
        </authorList>
    </citation>
    <scope>NUCLEOTIDE SEQUENCE</scope>
</reference>
<organism evidence="2">
    <name type="scientific">Kuenenia stuttgartiensis</name>
    <dbReference type="NCBI Taxonomy" id="174633"/>
    <lineage>
        <taxon>Bacteria</taxon>
        <taxon>Pseudomonadati</taxon>
        <taxon>Planctomycetota</taxon>
        <taxon>Candidatus Brocadiia</taxon>
        <taxon>Candidatus Brocadiales</taxon>
        <taxon>Candidatus Brocadiaceae</taxon>
        <taxon>Candidatus Kuenenia</taxon>
    </lineage>
</organism>
<reference evidence="4" key="3">
    <citation type="submission" date="2017-10" db="EMBL/GenBank/DDBJ databases">
        <authorList>
            <person name="Banno H."/>
            <person name="Chua N.-H."/>
        </authorList>
    </citation>
    <scope>NUCLEOTIDE SEQUENCE [LARGE SCALE GENOMIC DNA]</scope>
    <source>
        <strain evidence="4">Kuenenia_mbr1_ru-nijmegen</strain>
    </source>
</reference>
<proteinExistence type="predicted"/>
<dbReference type="Proteomes" id="UP000221734">
    <property type="component" value="Chromosome Kuenenia_stuttgartiensis_MBR1"/>
</dbReference>
<keyword evidence="2" id="KW-0560">Oxidoreductase</keyword>
<reference evidence="2" key="2">
    <citation type="submission" date="2006-01" db="EMBL/GenBank/DDBJ databases">
        <authorList>
            <person name="Genoscope"/>
        </authorList>
    </citation>
    <scope>NUCLEOTIDE SEQUENCE</scope>
</reference>
<keyword evidence="5" id="KW-1185">Reference proteome</keyword>
<accession>Q1PV82</accession>
<sequence>MAKNKFKVFCTPFCPKCNQLLAYLNKRNADYISYDIDKDEDARKDAIRIVGTDDIESLDKLPIVVVNEDKILYGFNKEEIDAYLV</sequence>
<name>Q1PV82_KUEST</name>
<dbReference type="GO" id="GO:0030611">
    <property type="term" value="F:arsenate reductase activity"/>
    <property type="evidence" value="ECO:0007669"/>
    <property type="project" value="UniProtKB-EC"/>
</dbReference>